<name>I8YDN3_9BACE</name>
<gene>
    <name evidence="1" type="ORF">HMPREF1071_03178</name>
</gene>
<protein>
    <submittedName>
        <fullName evidence="1">Uncharacterized protein</fullName>
    </submittedName>
</protein>
<sequence>MMDFIFSTNMLNNKKYSFKYVEYLFLKRMRFYYNKLILIILII</sequence>
<accession>I8YDN3</accession>
<organism evidence="1 2">
    <name type="scientific">Bacteroides salyersiae CL02T12C01</name>
    <dbReference type="NCBI Taxonomy" id="997887"/>
    <lineage>
        <taxon>Bacteria</taxon>
        <taxon>Pseudomonadati</taxon>
        <taxon>Bacteroidota</taxon>
        <taxon>Bacteroidia</taxon>
        <taxon>Bacteroidales</taxon>
        <taxon>Bacteroidaceae</taxon>
        <taxon>Bacteroides</taxon>
    </lineage>
</organism>
<dbReference type="Proteomes" id="UP000005150">
    <property type="component" value="Unassembled WGS sequence"/>
</dbReference>
<dbReference type="AlphaFoldDB" id="I8YDN3"/>
<keyword evidence="2" id="KW-1185">Reference proteome</keyword>
<evidence type="ECO:0000313" key="1">
    <source>
        <dbReference type="EMBL" id="EIY60462.1"/>
    </source>
</evidence>
<reference evidence="1 2" key="1">
    <citation type="submission" date="2012-02" db="EMBL/GenBank/DDBJ databases">
        <title>The Genome Sequence of Bacteroides salyersiae CL02T12C01.</title>
        <authorList>
            <consortium name="The Broad Institute Genome Sequencing Platform"/>
            <person name="Earl A."/>
            <person name="Ward D."/>
            <person name="Feldgarden M."/>
            <person name="Gevers D."/>
            <person name="Zitomersky N.L."/>
            <person name="Coyne M.J."/>
            <person name="Comstock L.E."/>
            <person name="Young S.K."/>
            <person name="Zeng Q."/>
            <person name="Gargeya S."/>
            <person name="Fitzgerald M."/>
            <person name="Haas B."/>
            <person name="Abouelleil A."/>
            <person name="Alvarado L."/>
            <person name="Arachchi H.M."/>
            <person name="Berlin A."/>
            <person name="Chapman S.B."/>
            <person name="Gearin G."/>
            <person name="Goldberg J."/>
            <person name="Griggs A."/>
            <person name="Gujja S."/>
            <person name="Hansen M."/>
            <person name="Heiman D."/>
            <person name="Howarth C."/>
            <person name="Larimer J."/>
            <person name="Lui A."/>
            <person name="MacDonald P.J.P."/>
            <person name="McCowen C."/>
            <person name="Montmayeur A."/>
            <person name="Murphy C."/>
            <person name="Neiman D."/>
            <person name="Pearson M."/>
            <person name="Priest M."/>
            <person name="Roberts A."/>
            <person name="Saif S."/>
            <person name="Shea T."/>
            <person name="Sisk P."/>
            <person name="Stolte C."/>
            <person name="Sykes S."/>
            <person name="Wortman J."/>
            <person name="Nusbaum C."/>
            <person name="Birren B."/>
        </authorList>
    </citation>
    <scope>NUCLEOTIDE SEQUENCE [LARGE SCALE GENOMIC DNA]</scope>
    <source>
        <strain evidence="1 2">CL02T12C01</strain>
    </source>
</reference>
<dbReference type="PATRIC" id="fig|997887.3.peg.3297"/>
<proteinExistence type="predicted"/>
<dbReference type="EMBL" id="AGXV01000037">
    <property type="protein sequence ID" value="EIY60462.1"/>
    <property type="molecule type" value="Genomic_DNA"/>
</dbReference>
<dbReference type="HOGENOM" id="CLU_3229866_0_0_10"/>
<evidence type="ECO:0000313" key="2">
    <source>
        <dbReference type="Proteomes" id="UP000005150"/>
    </source>
</evidence>
<comment type="caution">
    <text evidence="1">The sequence shown here is derived from an EMBL/GenBank/DDBJ whole genome shotgun (WGS) entry which is preliminary data.</text>
</comment>